<dbReference type="InterPro" id="IPR006102">
    <property type="entry name" value="Ig-like_GH2"/>
</dbReference>
<dbReference type="SUPFAM" id="SSF74650">
    <property type="entry name" value="Galactose mutarotase-like"/>
    <property type="match status" value="1"/>
</dbReference>
<dbReference type="InterPro" id="IPR011013">
    <property type="entry name" value="Gal_mutarotase_sf_dom"/>
</dbReference>
<organism evidence="11 12">
    <name type="scientific">Demequina zhanjiangensis</name>
    <dbReference type="NCBI Taxonomy" id="3051659"/>
    <lineage>
        <taxon>Bacteria</taxon>
        <taxon>Bacillati</taxon>
        <taxon>Actinomycetota</taxon>
        <taxon>Actinomycetes</taxon>
        <taxon>Micrococcales</taxon>
        <taxon>Demequinaceae</taxon>
        <taxon>Demequina</taxon>
    </lineage>
</organism>
<dbReference type="PANTHER" id="PTHR46323">
    <property type="entry name" value="BETA-GALACTOSIDASE"/>
    <property type="match status" value="1"/>
</dbReference>
<dbReference type="Gene3D" id="2.60.120.260">
    <property type="entry name" value="Galactose-binding domain-like"/>
    <property type="match status" value="1"/>
</dbReference>
<evidence type="ECO:0000256" key="5">
    <source>
        <dbReference type="ARBA" id="ARBA00022801"/>
    </source>
</evidence>
<dbReference type="InterPro" id="IPR013783">
    <property type="entry name" value="Ig-like_fold"/>
</dbReference>
<dbReference type="SMART" id="SM01038">
    <property type="entry name" value="Bgal_small_N"/>
    <property type="match status" value="1"/>
</dbReference>
<name>A0ABT8G4W9_9MICO</name>
<keyword evidence="12" id="KW-1185">Reference proteome</keyword>
<dbReference type="SUPFAM" id="SSF49785">
    <property type="entry name" value="Galactose-binding domain-like"/>
    <property type="match status" value="1"/>
</dbReference>
<dbReference type="InterPro" id="IPR006104">
    <property type="entry name" value="Glyco_hydro_2_N"/>
</dbReference>
<dbReference type="Pfam" id="PF16353">
    <property type="entry name" value="LacZ_4"/>
    <property type="match status" value="1"/>
</dbReference>
<evidence type="ECO:0000259" key="10">
    <source>
        <dbReference type="SMART" id="SM01038"/>
    </source>
</evidence>
<dbReference type="InterPro" id="IPR006103">
    <property type="entry name" value="Glyco_hydro_2_cat"/>
</dbReference>
<dbReference type="InterPro" id="IPR036156">
    <property type="entry name" value="Beta-gal/glucu_dom_sf"/>
</dbReference>
<dbReference type="RefSeq" id="WP_301130391.1">
    <property type="nucleotide sequence ID" value="NZ_JAUHPV010000012.1"/>
</dbReference>
<sequence>MTALPLLAVSTDGFVHLDRLPMSSVRRDASIVLDGTWEFQLLGNASEALGEWTTAEVPSLWTVTSDIDRPHYTNVPMPFEGVPPMLPASNPTGVYRRTVSLSRRDGMRTILRVGAFESGLFVFVNGVAAGAGTDSHLATEVDITEHVHDGDNEIMLVVQKFTPESYIEDQDQWWHGGISRSVSIIEVPEVRLDDVTIVADFDAVAGLGSLKVSGLVSALAREAARGHSVEIEVLGQSATADVTGFQPSQTLPKPSDERDEKPQSYGMPPDMMDLVSLAPAGADIAEHLRPVARQLAQTALHDTVAGEASLALDGLEVLPWTAETPHLESLAIRLRDPEGKVIDEVSYRVGFRRVEIVGRDLLVNGARVLLQGVNRHDSDPRTGRVMTRESMARELALMKTHHINAIRTAHYPNDPEFLDLCDEYGFYVVSEADIEGHAFADSIADDPRYLARFQERYSRMVLRDRNHASVIIWSLGNETGHGAAHPAMAAWSRHVDPTRPVQYEGAIAPDWHAGHASSDIVCPMYPAFSALESYSADPRSDRPLIACEYAYSQGNATGGLARYWELFETLPGLQGGFIWEWRDHGLDLDGDGHYRYGGDFGDEPNNGNTLSNGIVFPDLTPQPALVEAQGVFAPVRIVSDADEVRRGILKVRNRQQFSGLQSLAATLRVEFATGQTLTFACELPVTAPGATVEMELSAEIRGAVQDADAIALALDLTLAVDTVWAPRGTGLGSQQVELPFRHTGLPTGGTPSDLAEDGTIVHPLLAAPPELCLWRALTECDNSFALDKRFVRSGFFALTAASREVEAGGDATIVRTAYTAAYGDQVIHTRRIEEIAPGDYVLTEDVQLPEGTSDGLRVGIEFTLVPGFDLAEWTGLGPSENYPDRRSGVTLGHWSESIEAMDVPYLKPQENGTRGGVWSTALTGVPGIVETQHVEPMHMNVSRHTIGDLEAASHWWELPDRDTTTVHIDIAHRGVGTALIGPDTQPAFRLDATSYSWTWRLTMAQN</sequence>
<dbReference type="Pfam" id="PF00703">
    <property type="entry name" value="Glyco_hydro_2"/>
    <property type="match status" value="1"/>
</dbReference>
<dbReference type="InterPro" id="IPR032312">
    <property type="entry name" value="LacZ_4"/>
</dbReference>
<dbReference type="InterPro" id="IPR006101">
    <property type="entry name" value="Glyco_hydro_2"/>
</dbReference>
<dbReference type="EC" id="3.2.1.23" evidence="3 8"/>
<dbReference type="Gene3D" id="3.20.20.80">
    <property type="entry name" value="Glycosidases"/>
    <property type="match status" value="1"/>
</dbReference>
<comment type="caution">
    <text evidence="11">The sequence shown here is derived from an EMBL/GenBank/DDBJ whole genome shotgun (WGS) entry which is preliminary data.</text>
</comment>
<dbReference type="PRINTS" id="PR00132">
    <property type="entry name" value="GLHYDRLASE2"/>
</dbReference>
<dbReference type="SUPFAM" id="SSF49303">
    <property type="entry name" value="beta-Galactosidase/glucuronidase domain"/>
    <property type="match status" value="2"/>
</dbReference>
<evidence type="ECO:0000256" key="1">
    <source>
        <dbReference type="ARBA" id="ARBA00001412"/>
    </source>
</evidence>
<dbReference type="InterPro" id="IPR050347">
    <property type="entry name" value="Bact_Beta-galactosidase"/>
</dbReference>
<dbReference type="InterPro" id="IPR008979">
    <property type="entry name" value="Galactose-bd-like_sf"/>
</dbReference>
<feature type="compositionally biased region" description="Polar residues" evidence="9">
    <location>
        <begin position="242"/>
        <end position="252"/>
    </location>
</feature>
<evidence type="ECO:0000256" key="7">
    <source>
        <dbReference type="ARBA" id="ARBA00032230"/>
    </source>
</evidence>
<evidence type="ECO:0000256" key="3">
    <source>
        <dbReference type="ARBA" id="ARBA00012756"/>
    </source>
</evidence>
<gene>
    <name evidence="11" type="ORF">QQX04_14380</name>
</gene>
<feature type="region of interest" description="Disordered" evidence="9">
    <location>
        <begin position="242"/>
        <end position="268"/>
    </location>
</feature>
<feature type="domain" description="Beta galactosidase small chain/" evidence="10">
    <location>
        <begin position="747"/>
        <end position="1002"/>
    </location>
</feature>
<dbReference type="InterPro" id="IPR004199">
    <property type="entry name" value="B-gal_small/dom_5"/>
</dbReference>
<dbReference type="Pfam" id="PF02837">
    <property type="entry name" value="Glyco_hydro_2_N"/>
    <property type="match status" value="1"/>
</dbReference>
<proteinExistence type="inferred from homology"/>
<dbReference type="PROSITE" id="PS00719">
    <property type="entry name" value="GLYCOSYL_HYDROL_F2_1"/>
    <property type="match status" value="1"/>
</dbReference>
<evidence type="ECO:0000313" key="11">
    <source>
        <dbReference type="EMBL" id="MDN4474185.1"/>
    </source>
</evidence>
<reference evidence="11" key="1">
    <citation type="submission" date="2023-06" db="EMBL/GenBank/DDBJ databases">
        <title>SYSU T00b26.</title>
        <authorList>
            <person name="Gao L."/>
            <person name="Fang B.-Z."/>
            <person name="Li W.-J."/>
        </authorList>
    </citation>
    <scope>NUCLEOTIDE SEQUENCE</scope>
    <source>
        <strain evidence="11">SYSU T00b26</strain>
    </source>
</reference>
<evidence type="ECO:0000256" key="6">
    <source>
        <dbReference type="ARBA" id="ARBA00023295"/>
    </source>
</evidence>
<keyword evidence="5 8" id="KW-0378">Hydrolase</keyword>
<evidence type="ECO:0000256" key="4">
    <source>
        <dbReference type="ARBA" id="ARBA00013303"/>
    </source>
</evidence>
<accession>A0ABT8G4W9</accession>
<protein>
    <recommendedName>
        <fullName evidence="4 8">Beta-galactosidase</fullName>
        <ecNumber evidence="3 8">3.2.1.23</ecNumber>
    </recommendedName>
    <alternativeName>
        <fullName evidence="7 8">Lactase</fullName>
    </alternativeName>
</protein>
<evidence type="ECO:0000313" key="12">
    <source>
        <dbReference type="Proteomes" id="UP001172738"/>
    </source>
</evidence>
<dbReference type="Pfam" id="PF02929">
    <property type="entry name" value="Bgal_small_N"/>
    <property type="match status" value="1"/>
</dbReference>
<evidence type="ECO:0000256" key="9">
    <source>
        <dbReference type="SAM" id="MobiDB-lite"/>
    </source>
</evidence>
<comment type="catalytic activity">
    <reaction evidence="1 8">
        <text>Hydrolysis of terminal non-reducing beta-D-galactose residues in beta-D-galactosides.</text>
        <dbReference type="EC" id="3.2.1.23"/>
    </reaction>
</comment>
<dbReference type="PANTHER" id="PTHR46323:SF2">
    <property type="entry name" value="BETA-GALACTOSIDASE"/>
    <property type="match status" value="1"/>
</dbReference>
<dbReference type="InterPro" id="IPR023230">
    <property type="entry name" value="Glyco_hydro_2_CS"/>
</dbReference>
<evidence type="ECO:0000256" key="8">
    <source>
        <dbReference type="RuleBase" id="RU361154"/>
    </source>
</evidence>
<dbReference type="Gene3D" id="2.60.40.10">
    <property type="entry name" value="Immunoglobulins"/>
    <property type="match status" value="2"/>
</dbReference>
<dbReference type="Pfam" id="PF02836">
    <property type="entry name" value="Glyco_hydro_2_C"/>
    <property type="match status" value="1"/>
</dbReference>
<dbReference type="EMBL" id="JAUHPV010000012">
    <property type="protein sequence ID" value="MDN4474185.1"/>
    <property type="molecule type" value="Genomic_DNA"/>
</dbReference>
<evidence type="ECO:0000256" key="2">
    <source>
        <dbReference type="ARBA" id="ARBA00007401"/>
    </source>
</evidence>
<dbReference type="Proteomes" id="UP001172738">
    <property type="component" value="Unassembled WGS sequence"/>
</dbReference>
<dbReference type="InterPro" id="IPR014718">
    <property type="entry name" value="GH-type_carb-bd"/>
</dbReference>
<dbReference type="SUPFAM" id="SSF51445">
    <property type="entry name" value="(Trans)glycosidases"/>
    <property type="match status" value="1"/>
</dbReference>
<dbReference type="PROSITE" id="PS00608">
    <property type="entry name" value="GLYCOSYL_HYDROL_F2_2"/>
    <property type="match status" value="1"/>
</dbReference>
<dbReference type="InterPro" id="IPR017853">
    <property type="entry name" value="GH"/>
</dbReference>
<dbReference type="GO" id="GO:0016787">
    <property type="term" value="F:hydrolase activity"/>
    <property type="evidence" value="ECO:0007669"/>
    <property type="project" value="UniProtKB-KW"/>
</dbReference>
<comment type="similarity">
    <text evidence="2 8">Belongs to the glycosyl hydrolase 2 family.</text>
</comment>
<dbReference type="InterPro" id="IPR023232">
    <property type="entry name" value="Glyco_hydro_2_AS"/>
</dbReference>
<dbReference type="Gene3D" id="2.70.98.10">
    <property type="match status" value="1"/>
</dbReference>
<keyword evidence="6 8" id="KW-0326">Glycosidase</keyword>